<dbReference type="PANTHER" id="PTHR37534:SF8">
    <property type="entry name" value="ZN(II)2CYS6 TRANSCRIPTION FACTOR (EUROFUNG)"/>
    <property type="match status" value="1"/>
</dbReference>
<dbReference type="AlphaFoldDB" id="A0A1R3RVZ5"/>
<proteinExistence type="predicted"/>
<reference evidence="4" key="1">
    <citation type="journal article" date="2017" name="Genome Biol.">
        <title>Comparative genomics reveals high biological diversity and specific adaptations in the industrially and medically important fungal genus Aspergillus.</title>
        <authorList>
            <person name="de Vries R.P."/>
            <person name="Riley R."/>
            <person name="Wiebenga A."/>
            <person name="Aguilar-Osorio G."/>
            <person name="Amillis S."/>
            <person name="Uchima C.A."/>
            <person name="Anderluh G."/>
            <person name="Asadollahi M."/>
            <person name="Askin M."/>
            <person name="Barry K."/>
            <person name="Battaglia E."/>
            <person name="Bayram O."/>
            <person name="Benocci T."/>
            <person name="Braus-Stromeyer S.A."/>
            <person name="Caldana C."/>
            <person name="Canovas D."/>
            <person name="Cerqueira G.C."/>
            <person name="Chen F."/>
            <person name="Chen W."/>
            <person name="Choi C."/>
            <person name="Clum A."/>
            <person name="Dos Santos R.A."/>
            <person name="Damasio A.R."/>
            <person name="Diallinas G."/>
            <person name="Emri T."/>
            <person name="Fekete E."/>
            <person name="Flipphi M."/>
            <person name="Freyberg S."/>
            <person name="Gallo A."/>
            <person name="Gournas C."/>
            <person name="Habgood R."/>
            <person name="Hainaut M."/>
            <person name="Harispe M.L."/>
            <person name="Henrissat B."/>
            <person name="Hilden K.S."/>
            <person name="Hope R."/>
            <person name="Hossain A."/>
            <person name="Karabika E."/>
            <person name="Karaffa L."/>
            <person name="Karanyi Z."/>
            <person name="Krasevec N."/>
            <person name="Kuo A."/>
            <person name="Kusch H."/>
            <person name="LaButti K."/>
            <person name="Lagendijk E.L."/>
            <person name="Lapidus A."/>
            <person name="Levasseur A."/>
            <person name="Lindquist E."/>
            <person name="Lipzen A."/>
            <person name="Logrieco A.F."/>
            <person name="MacCabe A."/>
            <person name="Maekelae M.R."/>
            <person name="Malavazi I."/>
            <person name="Melin P."/>
            <person name="Meyer V."/>
            <person name="Mielnichuk N."/>
            <person name="Miskei M."/>
            <person name="Molnar A.P."/>
            <person name="Mule G."/>
            <person name="Ngan C.Y."/>
            <person name="Orejas M."/>
            <person name="Orosz E."/>
            <person name="Ouedraogo J.P."/>
            <person name="Overkamp K.M."/>
            <person name="Park H.-S."/>
            <person name="Perrone G."/>
            <person name="Piumi F."/>
            <person name="Punt P.J."/>
            <person name="Ram A.F."/>
            <person name="Ramon A."/>
            <person name="Rauscher S."/>
            <person name="Record E."/>
            <person name="Riano-Pachon D.M."/>
            <person name="Robert V."/>
            <person name="Roehrig J."/>
            <person name="Ruller R."/>
            <person name="Salamov A."/>
            <person name="Salih N.S."/>
            <person name="Samson R.A."/>
            <person name="Sandor E."/>
            <person name="Sanguinetti M."/>
            <person name="Schuetze T."/>
            <person name="Sepcic K."/>
            <person name="Shelest E."/>
            <person name="Sherlock G."/>
            <person name="Sophianopoulou V."/>
            <person name="Squina F.M."/>
            <person name="Sun H."/>
            <person name="Susca A."/>
            <person name="Todd R.B."/>
            <person name="Tsang A."/>
            <person name="Unkles S.E."/>
            <person name="van de Wiele N."/>
            <person name="van Rossen-Uffink D."/>
            <person name="Oliveira J.V."/>
            <person name="Vesth T.C."/>
            <person name="Visser J."/>
            <person name="Yu J.-H."/>
            <person name="Zhou M."/>
            <person name="Andersen M.R."/>
            <person name="Archer D.B."/>
            <person name="Baker S.E."/>
            <person name="Benoit I."/>
            <person name="Brakhage A.A."/>
            <person name="Braus G.H."/>
            <person name="Fischer R."/>
            <person name="Frisvad J.C."/>
            <person name="Goldman G.H."/>
            <person name="Houbraken J."/>
            <person name="Oakley B."/>
            <person name="Pocsi I."/>
            <person name="Scazzocchio C."/>
            <person name="Seiboth B."/>
            <person name="vanKuyk P.A."/>
            <person name="Wortman J."/>
            <person name="Dyer P.S."/>
            <person name="Grigoriev I.V."/>
        </authorList>
    </citation>
    <scope>NUCLEOTIDE SEQUENCE [LARGE SCALE GENOMIC DNA]</scope>
    <source>
        <strain evidence="4">ITEM 5010</strain>
    </source>
</reference>
<accession>A0A1R3RVZ5</accession>
<evidence type="ECO:0000313" key="3">
    <source>
        <dbReference type="EMBL" id="OOF98651.1"/>
    </source>
</evidence>
<keyword evidence="4" id="KW-1185">Reference proteome</keyword>
<dbReference type="Pfam" id="PF11951">
    <property type="entry name" value="Fungal_trans_2"/>
    <property type="match status" value="2"/>
</dbReference>
<keyword evidence="2" id="KW-0539">Nucleus</keyword>
<evidence type="ECO:0008006" key="5">
    <source>
        <dbReference type="Google" id="ProtNLM"/>
    </source>
</evidence>
<dbReference type="GO" id="GO:0003700">
    <property type="term" value="F:DNA-binding transcription factor activity"/>
    <property type="evidence" value="ECO:0007669"/>
    <property type="project" value="TreeGrafter"/>
</dbReference>
<comment type="subcellular location">
    <subcellularLocation>
        <location evidence="1">Nucleus</location>
    </subcellularLocation>
</comment>
<dbReference type="InterPro" id="IPR021858">
    <property type="entry name" value="Fun_TF"/>
</dbReference>
<protein>
    <recommendedName>
        <fullName evidence="5">Zn(2)-C6 fungal-type domain-containing protein</fullName>
    </recommendedName>
</protein>
<evidence type="ECO:0000256" key="1">
    <source>
        <dbReference type="ARBA" id="ARBA00004123"/>
    </source>
</evidence>
<sequence>MSQPPCNKCTKAGLECFQKRPLRWVEGAAFRGKPKTASAKINLVSTVDNPPLTSREDMLTGTSDRAYSTSIHKPETDSKCLCKLFIMFDTNKNPLRNLIPAALEEPVLLMSIVALSAQHMANTARRFYRSERTGSGVESVDASHSALLYKYQAIQGLSRAVNDARLYRRDVTVASAFILIFLDLLESGSDNWHVHLEGIKKLLNCISHTDGSHTTAQEGLGATIQGLQDFIVGQIYLYNGEVYSHIQRVVAVLDYTRSFDCNAWVANLPPPDPLSLQAMMLGKLAQSYKFGTLVYGTRVLDALTGSNTSLSDSLRELIDTIDALKSDDALFKCILWPMFVAGLESREEAQRQSVINCLEKFWFETKCINVVNAANLLRRFWKQEECGTICSTQWIFNIGQIEGDWLLI</sequence>
<organism evidence="3 4">
    <name type="scientific">Aspergillus carbonarius (strain ITEM 5010)</name>
    <dbReference type="NCBI Taxonomy" id="602072"/>
    <lineage>
        <taxon>Eukaryota</taxon>
        <taxon>Fungi</taxon>
        <taxon>Dikarya</taxon>
        <taxon>Ascomycota</taxon>
        <taxon>Pezizomycotina</taxon>
        <taxon>Eurotiomycetes</taxon>
        <taxon>Eurotiomycetidae</taxon>
        <taxon>Eurotiales</taxon>
        <taxon>Aspergillaceae</taxon>
        <taxon>Aspergillus</taxon>
        <taxon>Aspergillus subgen. Circumdati</taxon>
    </lineage>
</organism>
<dbReference type="GO" id="GO:0005634">
    <property type="term" value="C:nucleus"/>
    <property type="evidence" value="ECO:0007669"/>
    <property type="project" value="UniProtKB-SubCell"/>
</dbReference>
<dbReference type="PANTHER" id="PTHR37534">
    <property type="entry name" value="TRANSCRIPTIONAL ACTIVATOR PROTEIN UGA3"/>
    <property type="match status" value="1"/>
</dbReference>
<evidence type="ECO:0000313" key="4">
    <source>
        <dbReference type="Proteomes" id="UP000188318"/>
    </source>
</evidence>
<dbReference type="GO" id="GO:0000976">
    <property type="term" value="F:transcription cis-regulatory region binding"/>
    <property type="evidence" value="ECO:0007669"/>
    <property type="project" value="TreeGrafter"/>
</dbReference>
<dbReference type="EMBL" id="KV907495">
    <property type="protein sequence ID" value="OOF98651.1"/>
    <property type="molecule type" value="Genomic_DNA"/>
</dbReference>
<dbReference type="Proteomes" id="UP000188318">
    <property type="component" value="Unassembled WGS sequence"/>
</dbReference>
<dbReference type="VEuPathDB" id="FungiDB:ASPCADRAFT_41726"/>
<name>A0A1R3RVZ5_ASPC5</name>
<evidence type="ECO:0000256" key="2">
    <source>
        <dbReference type="ARBA" id="ARBA00023242"/>
    </source>
</evidence>
<gene>
    <name evidence="3" type="ORF">ASPCADRAFT_41726</name>
</gene>
<dbReference type="GO" id="GO:0045944">
    <property type="term" value="P:positive regulation of transcription by RNA polymerase II"/>
    <property type="evidence" value="ECO:0007669"/>
    <property type="project" value="TreeGrafter"/>
</dbReference>
<dbReference type="OMA" id="EKFWFET"/>
<dbReference type="OrthoDB" id="5130013at2759"/>